<organism evidence="1 2">
    <name type="scientific">Opisthorchis viverrini</name>
    <name type="common">Southeast Asian liver fluke</name>
    <dbReference type="NCBI Taxonomy" id="6198"/>
    <lineage>
        <taxon>Eukaryota</taxon>
        <taxon>Metazoa</taxon>
        <taxon>Spiralia</taxon>
        <taxon>Lophotrochozoa</taxon>
        <taxon>Platyhelminthes</taxon>
        <taxon>Trematoda</taxon>
        <taxon>Digenea</taxon>
        <taxon>Opisthorchiida</taxon>
        <taxon>Opisthorchiata</taxon>
        <taxon>Opisthorchiidae</taxon>
        <taxon>Opisthorchis</taxon>
    </lineage>
</organism>
<dbReference type="KEGG" id="ovi:T265_06020"/>
<dbReference type="GeneID" id="20320202"/>
<gene>
    <name evidence="1" type="ORF">T265_06020</name>
</gene>
<protein>
    <submittedName>
        <fullName evidence="1">Uncharacterized protein</fullName>
    </submittedName>
</protein>
<accession>A0A074ZHQ6</accession>
<name>A0A074ZHQ6_OPIVI</name>
<evidence type="ECO:0000313" key="2">
    <source>
        <dbReference type="Proteomes" id="UP000054324"/>
    </source>
</evidence>
<dbReference type="AlphaFoldDB" id="A0A074ZHQ6"/>
<sequence>MSTELLINFQSSLDFGRNGMYRMLSQRLTAQDGVYGWRPCKIWLPIDVVIFNLVCLNERLKVWAPQNDCTQWLGRELTDRTVRSSNSVQASRLVLSRLGQCGSASALVLSLGGMVARHRKGGINEGANLLTGQSVVRTQSKHLDWFCLDLGNAAVPRPSSFLWVAWETLSRTSWWVKSPRMRRMKFTHDLLRSRTDVSRRWIFSLN</sequence>
<reference evidence="1 2" key="1">
    <citation type="submission" date="2013-11" db="EMBL/GenBank/DDBJ databases">
        <title>Opisthorchis viverrini - life in the bile duct.</title>
        <authorList>
            <person name="Young N.D."/>
            <person name="Nagarajan N."/>
            <person name="Lin S.J."/>
            <person name="Korhonen P.K."/>
            <person name="Jex A.R."/>
            <person name="Hall R.S."/>
            <person name="Safavi-Hemami H."/>
            <person name="Kaewkong W."/>
            <person name="Bertrand D."/>
            <person name="Gao S."/>
            <person name="Seet Q."/>
            <person name="Wongkham S."/>
            <person name="Teh B.T."/>
            <person name="Wongkham C."/>
            <person name="Intapan P.M."/>
            <person name="Maleewong W."/>
            <person name="Yang X."/>
            <person name="Hu M."/>
            <person name="Wang Z."/>
            <person name="Hofmann A."/>
            <person name="Sternberg P.W."/>
            <person name="Tan P."/>
            <person name="Wang J."/>
            <person name="Gasser R.B."/>
        </authorList>
    </citation>
    <scope>NUCLEOTIDE SEQUENCE [LARGE SCALE GENOMIC DNA]</scope>
</reference>
<dbReference type="CTD" id="20320202"/>
<evidence type="ECO:0000313" key="1">
    <source>
        <dbReference type="EMBL" id="KER26808.1"/>
    </source>
</evidence>
<proteinExistence type="predicted"/>
<dbReference type="EMBL" id="KL596738">
    <property type="protein sequence ID" value="KER26808.1"/>
    <property type="molecule type" value="Genomic_DNA"/>
</dbReference>
<dbReference type="RefSeq" id="XP_009169443.1">
    <property type="nucleotide sequence ID" value="XM_009171179.1"/>
</dbReference>
<dbReference type="Proteomes" id="UP000054324">
    <property type="component" value="Unassembled WGS sequence"/>
</dbReference>
<keyword evidence="2" id="KW-1185">Reference proteome</keyword>